<evidence type="ECO:0000256" key="3">
    <source>
        <dbReference type="ARBA" id="ARBA00022692"/>
    </source>
</evidence>
<feature type="transmembrane region" description="Helical" evidence="7">
    <location>
        <begin position="433"/>
        <end position="455"/>
    </location>
</feature>
<dbReference type="GO" id="GO:0005384">
    <property type="term" value="F:manganese ion transmembrane transporter activity"/>
    <property type="evidence" value="ECO:0007669"/>
    <property type="project" value="TreeGrafter"/>
</dbReference>
<feature type="transmembrane region" description="Helical" evidence="7">
    <location>
        <begin position="237"/>
        <end position="257"/>
    </location>
</feature>
<dbReference type="NCBIfam" id="NF037982">
    <property type="entry name" value="Nramp_1"/>
    <property type="match status" value="1"/>
</dbReference>
<dbReference type="PRINTS" id="PR00447">
    <property type="entry name" value="NATRESASSCMP"/>
</dbReference>
<organism evidence="8 9">
    <name type="scientific">Xylophilus ampelinus</name>
    <dbReference type="NCBI Taxonomy" id="54067"/>
    <lineage>
        <taxon>Bacteria</taxon>
        <taxon>Pseudomonadati</taxon>
        <taxon>Pseudomonadota</taxon>
        <taxon>Betaproteobacteria</taxon>
        <taxon>Burkholderiales</taxon>
        <taxon>Xylophilus</taxon>
    </lineage>
</organism>
<keyword evidence="9" id="KW-1185">Reference proteome</keyword>
<evidence type="ECO:0000313" key="9">
    <source>
        <dbReference type="Proteomes" id="UP000247540"/>
    </source>
</evidence>
<keyword evidence="3 7" id="KW-0812">Transmembrane</keyword>
<keyword evidence="7" id="KW-1003">Cell membrane</keyword>
<evidence type="ECO:0000256" key="5">
    <source>
        <dbReference type="ARBA" id="ARBA00022989"/>
    </source>
</evidence>
<feature type="transmembrane region" description="Helical" evidence="7">
    <location>
        <begin position="376"/>
        <end position="395"/>
    </location>
</feature>
<evidence type="ECO:0000313" key="8">
    <source>
        <dbReference type="EMBL" id="PYE76106.1"/>
    </source>
</evidence>
<dbReference type="PANTHER" id="PTHR11706">
    <property type="entry name" value="SOLUTE CARRIER PROTEIN FAMILY 11 MEMBER"/>
    <property type="match status" value="1"/>
</dbReference>
<dbReference type="InterPro" id="IPR001046">
    <property type="entry name" value="NRAMP_fam"/>
</dbReference>
<feature type="transmembrane region" description="Helical" evidence="7">
    <location>
        <begin position="401"/>
        <end position="421"/>
    </location>
</feature>
<sequence>MADHHSAAAILSGGFPEKHAPPGDTGASAGVAPAGASLGEMNGSVPVPGAGVHWFRRFLAFLGPGYMVSVGYMDPGNWATDIAGGSKFGYMLLSVILLSNLMAIVLQALAARLGIATGLDLAQACRARYSRPVNLMLWVACEIAIVACDLAEVIGTAIALNLLFGIALVWGAVITALDVFLVLLLMRRGFRALEAFVIALLALIFSCFVVQMVLAAPPLQSVLGGFLPKAEVVTNPAALYLAIGIVGATVMPHNLYLHSSIVQTRAYPRNDEGRHSALRWAVTDSTIALMLALFVNAAILITAATVFHASGRTDVEEIEQAYELLSPMLGVGIASTLFAVALLASGINSTVTATLAGQIVMEGFLRIRLPDWARRLLTRGIAIVPVVVITSLYGAQGTAKLLVFSQVVLSMQLPFAVIPLVRCVTDRQLMGKLVTGRLLAAVAWGISGVIVVLNLKVLFDMATW</sequence>
<evidence type="ECO:0000256" key="1">
    <source>
        <dbReference type="ARBA" id="ARBA00004141"/>
    </source>
</evidence>
<comment type="caution">
    <text evidence="8">The sequence shown here is derived from an EMBL/GenBank/DDBJ whole genome shotgun (WGS) entry which is preliminary data.</text>
</comment>
<keyword evidence="2 7" id="KW-0813">Transport</keyword>
<keyword evidence="7" id="KW-0406">Ion transport</keyword>
<gene>
    <name evidence="7" type="primary">mntH</name>
    <name evidence="8" type="ORF">DFQ15_11667</name>
</gene>
<feature type="transmembrane region" description="Helical" evidence="7">
    <location>
        <begin position="329"/>
        <end position="355"/>
    </location>
</feature>
<feature type="transmembrane region" description="Helical" evidence="7">
    <location>
        <begin position="88"/>
        <end position="115"/>
    </location>
</feature>
<dbReference type="NCBIfam" id="NF001923">
    <property type="entry name" value="PRK00701.1"/>
    <property type="match status" value="1"/>
</dbReference>
<feature type="transmembrane region" description="Helical" evidence="7">
    <location>
        <begin position="164"/>
        <end position="186"/>
    </location>
</feature>
<dbReference type="AlphaFoldDB" id="A0A318SEW1"/>
<proteinExistence type="inferred from homology"/>
<keyword evidence="5 7" id="KW-1133">Transmembrane helix</keyword>
<dbReference type="PANTHER" id="PTHR11706:SF33">
    <property type="entry name" value="NATURAL RESISTANCE-ASSOCIATED MACROPHAGE PROTEIN 2"/>
    <property type="match status" value="1"/>
</dbReference>
<evidence type="ECO:0000256" key="7">
    <source>
        <dbReference type="HAMAP-Rule" id="MF_00221"/>
    </source>
</evidence>
<dbReference type="EMBL" id="QJTC01000016">
    <property type="protein sequence ID" value="PYE76106.1"/>
    <property type="molecule type" value="Genomic_DNA"/>
</dbReference>
<evidence type="ECO:0000256" key="6">
    <source>
        <dbReference type="ARBA" id="ARBA00023136"/>
    </source>
</evidence>
<reference evidence="8 9" key="1">
    <citation type="submission" date="2018-06" db="EMBL/GenBank/DDBJ databases">
        <title>Genomic Encyclopedia of Type Strains, Phase III (KMG-III): the genomes of soil and plant-associated and newly described type strains.</title>
        <authorList>
            <person name="Whitman W."/>
        </authorList>
    </citation>
    <scope>NUCLEOTIDE SEQUENCE [LARGE SCALE GENOMIC DNA]</scope>
    <source>
        <strain evidence="8 9">CECT 7646</strain>
    </source>
</reference>
<dbReference type="NCBIfam" id="TIGR01197">
    <property type="entry name" value="nramp"/>
    <property type="match status" value="1"/>
</dbReference>
<dbReference type="GO" id="GO:0046872">
    <property type="term" value="F:metal ion binding"/>
    <property type="evidence" value="ECO:0007669"/>
    <property type="project" value="UniProtKB-UniRule"/>
</dbReference>
<dbReference type="GO" id="GO:0034755">
    <property type="term" value="P:iron ion transmembrane transport"/>
    <property type="evidence" value="ECO:0007669"/>
    <property type="project" value="TreeGrafter"/>
</dbReference>
<dbReference type="HAMAP" id="MF_00221">
    <property type="entry name" value="NRAMP"/>
    <property type="match status" value="1"/>
</dbReference>
<feature type="transmembrane region" description="Helical" evidence="7">
    <location>
        <begin position="193"/>
        <end position="217"/>
    </location>
</feature>
<dbReference type="Proteomes" id="UP000247540">
    <property type="component" value="Unassembled WGS sequence"/>
</dbReference>
<comment type="subcellular location">
    <subcellularLocation>
        <location evidence="7">Cell membrane</location>
        <topology evidence="7">Multi-pass membrane protein</topology>
    </subcellularLocation>
    <subcellularLocation>
        <location evidence="1">Membrane</location>
        <topology evidence="1">Multi-pass membrane protein</topology>
    </subcellularLocation>
</comment>
<protein>
    <recommendedName>
        <fullName evidence="7">Divalent metal cation transporter MntH</fullName>
    </recommendedName>
</protein>
<keyword evidence="6 7" id="KW-0472">Membrane</keyword>
<comment type="function">
    <text evidence="7">H(+)-stimulated, divalent metal cation uptake system.</text>
</comment>
<evidence type="ECO:0000256" key="2">
    <source>
        <dbReference type="ARBA" id="ARBA00022448"/>
    </source>
</evidence>
<feature type="transmembrane region" description="Helical" evidence="7">
    <location>
        <begin position="135"/>
        <end position="158"/>
    </location>
</feature>
<comment type="similarity">
    <text evidence="7">Belongs to the NRAMP family.</text>
</comment>
<keyword evidence="4 7" id="KW-0769">Symport</keyword>
<accession>A0A318SEW1</accession>
<dbReference type="GO" id="GO:0005886">
    <property type="term" value="C:plasma membrane"/>
    <property type="evidence" value="ECO:0007669"/>
    <property type="project" value="UniProtKB-SubCell"/>
</dbReference>
<dbReference type="Pfam" id="PF01566">
    <property type="entry name" value="Nramp"/>
    <property type="match status" value="1"/>
</dbReference>
<feature type="transmembrane region" description="Helical" evidence="7">
    <location>
        <begin position="278"/>
        <end position="309"/>
    </location>
</feature>
<evidence type="ECO:0000256" key="4">
    <source>
        <dbReference type="ARBA" id="ARBA00022847"/>
    </source>
</evidence>
<name>A0A318SEW1_9BURK</name>
<dbReference type="GO" id="GO:0015293">
    <property type="term" value="F:symporter activity"/>
    <property type="evidence" value="ECO:0007669"/>
    <property type="project" value="UniProtKB-UniRule"/>
</dbReference>
<dbReference type="GO" id="GO:0015086">
    <property type="term" value="F:cadmium ion transmembrane transporter activity"/>
    <property type="evidence" value="ECO:0007669"/>
    <property type="project" value="TreeGrafter"/>
</dbReference>